<keyword evidence="14" id="KW-1185">Reference proteome</keyword>
<dbReference type="GO" id="GO:0005524">
    <property type="term" value="F:ATP binding"/>
    <property type="evidence" value="ECO:0007669"/>
    <property type="project" value="UniProtKB-KW"/>
</dbReference>
<evidence type="ECO:0000259" key="12">
    <source>
        <dbReference type="Pfam" id="PF21654"/>
    </source>
</evidence>
<keyword evidence="5" id="KW-0067">ATP-binding</keyword>
<gene>
    <name evidence="13" type="ORF">CBQ26_11980</name>
</gene>
<dbReference type="RefSeq" id="WP_088248869.1">
    <property type="nucleotide sequence ID" value="NZ_NHMK01000016.1"/>
</dbReference>
<dbReference type="Proteomes" id="UP000197208">
    <property type="component" value="Unassembled WGS sequence"/>
</dbReference>
<evidence type="ECO:0000256" key="6">
    <source>
        <dbReference type="ARBA" id="ARBA00022842"/>
    </source>
</evidence>
<dbReference type="OrthoDB" id="5569081at2"/>
<dbReference type="GO" id="GO:0051607">
    <property type="term" value="P:defense response to virus"/>
    <property type="evidence" value="ECO:0007669"/>
    <property type="project" value="UniProtKB-KW"/>
</dbReference>
<dbReference type="EMBL" id="NHMK01000016">
    <property type="protein sequence ID" value="OWL95472.1"/>
    <property type="molecule type" value="Genomic_DNA"/>
</dbReference>
<evidence type="ECO:0000256" key="11">
    <source>
        <dbReference type="SAM" id="MobiDB-lite"/>
    </source>
</evidence>
<proteinExistence type="predicted"/>
<feature type="domain" description="Cyclic GMP-AMP synthase DncV-like nucleotidyltransferase" evidence="12">
    <location>
        <begin position="58"/>
        <end position="133"/>
    </location>
</feature>
<evidence type="ECO:0000256" key="9">
    <source>
        <dbReference type="ARBA" id="ARBA00044145"/>
    </source>
</evidence>
<keyword evidence="3" id="KW-0479">Metal-binding</keyword>
<evidence type="ECO:0000256" key="2">
    <source>
        <dbReference type="ARBA" id="ARBA00022695"/>
    </source>
</evidence>
<reference evidence="13 14" key="1">
    <citation type="submission" date="2017-05" db="EMBL/GenBank/DDBJ databases">
        <title>De novo genome assembly of Deniococcus indicus strain DR1.</title>
        <authorList>
            <person name="Chauhan D."/>
            <person name="Yennamalli R.M."/>
            <person name="Priyadarshini R."/>
        </authorList>
    </citation>
    <scope>NUCLEOTIDE SEQUENCE [LARGE SCALE GENOMIC DNA]</scope>
    <source>
        <strain evidence="13 14">DR1</strain>
    </source>
</reference>
<feature type="region of interest" description="Disordered" evidence="11">
    <location>
        <begin position="326"/>
        <end position="348"/>
    </location>
</feature>
<evidence type="ECO:0000256" key="10">
    <source>
        <dbReference type="ARBA" id="ARBA00048304"/>
    </source>
</evidence>
<evidence type="ECO:0000256" key="3">
    <source>
        <dbReference type="ARBA" id="ARBA00022723"/>
    </source>
</evidence>
<dbReference type="AlphaFoldDB" id="A0A246BJL8"/>
<sequence>MANVQTHFITFHTRIKLAQYDENKTLRDARDEVIDALRAGLKTLFQDKGKPVPTFTSFNQGSYAMNTGVKPLDSREYDIDVGLDFDLITDDHDPVEVKIWIRDALKLESITSEIRRPCVTVFKDGYHVDLAVYARPRYNTSLHLAKGKENSGAAHRVWQVSDPQGLKDLIANRFAGDDARQFRRTIRYFKRWRDENFSADGNAAPIGIGLTVAAYHWFQVQKTTSWMDNKVTYDDRLALERFVRTLTQNFTQVWDHDEQRRYPRLAVTLPVQPSSDLFERMTNKQMDAFKQKLDALLTALEQARQELDVHDACAILEAQFGEAFPVPDKQESSKTTRAGISGSGSSGC</sequence>
<keyword evidence="6" id="KW-0460">Magnesium</keyword>
<keyword evidence="1" id="KW-0808">Transferase</keyword>
<keyword evidence="7" id="KW-0546">Nucleotide metabolism</keyword>
<comment type="caution">
    <text evidence="13">The sequence shown here is derived from an EMBL/GenBank/DDBJ whole genome shotgun (WGS) entry which is preliminary data.</text>
</comment>
<dbReference type="InterPro" id="IPR048445">
    <property type="entry name" value="DncV-like_NTFase"/>
</dbReference>
<keyword evidence="4" id="KW-0547">Nucleotide-binding</keyword>
<organism evidence="13 14">
    <name type="scientific">Deinococcus indicus</name>
    <dbReference type="NCBI Taxonomy" id="223556"/>
    <lineage>
        <taxon>Bacteria</taxon>
        <taxon>Thermotogati</taxon>
        <taxon>Deinococcota</taxon>
        <taxon>Deinococci</taxon>
        <taxon>Deinococcales</taxon>
        <taxon>Deinococcaceae</taxon>
        <taxon>Deinococcus</taxon>
    </lineage>
</organism>
<dbReference type="Pfam" id="PF21654">
    <property type="entry name" value="DncV-like_NTFase"/>
    <property type="match status" value="1"/>
</dbReference>
<dbReference type="GO" id="GO:0016779">
    <property type="term" value="F:nucleotidyltransferase activity"/>
    <property type="evidence" value="ECO:0007669"/>
    <property type="project" value="UniProtKB-KW"/>
</dbReference>
<evidence type="ECO:0000256" key="5">
    <source>
        <dbReference type="ARBA" id="ARBA00022840"/>
    </source>
</evidence>
<keyword evidence="2" id="KW-0548">Nucleotidyltransferase</keyword>
<keyword evidence="8" id="KW-0051">Antiviral defense</keyword>
<dbReference type="GO" id="GO:0046872">
    <property type="term" value="F:metal ion binding"/>
    <property type="evidence" value="ECO:0007669"/>
    <property type="project" value="UniProtKB-KW"/>
</dbReference>
<evidence type="ECO:0000313" key="14">
    <source>
        <dbReference type="Proteomes" id="UP000197208"/>
    </source>
</evidence>
<evidence type="ECO:0000256" key="7">
    <source>
        <dbReference type="ARBA" id="ARBA00023080"/>
    </source>
</evidence>
<evidence type="ECO:0000313" key="13">
    <source>
        <dbReference type="EMBL" id="OWL95472.1"/>
    </source>
</evidence>
<dbReference type="GO" id="GO:0009117">
    <property type="term" value="P:nucleotide metabolic process"/>
    <property type="evidence" value="ECO:0007669"/>
    <property type="project" value="UniProtKB-KW"/>
</dbReference>
<evidence type="ECO:0000256" key="4">
    <source>
        <dbReference type="ARBA" id="ARBA00022741"/>
    </source>
</evidence>
<accession>A0A246BJL8</accession>
<protein>
    <recommendedName>
        <fullName evidence="9">Cyclic GMP-AMP synthase</fullName>
    </recommendedName>
</protein>
<evidence type="ECO:0000256" key="1">
    <source>
        <dbReference type="ARBA" id="ARBA00022679"/>
    </source>
</evidence>
<name>A0A246BJL8_9DEIO</name>
<evidence type="ECO:0000256" key="8">
    <source>
        <dbReference type="ARBA" id="ARBA00023118"/>
    </source>
</evidence>
<comment type="catalytic activity">
    <reaction evidence="10">
        <text>GTP + ATP = 3',3'-cGAMP + 2 diphosphate</text>
        <dbReference type="Rhea" id="RHEA:35647"/>
        <dbReference type="ChEBI" id="CHEBI:30616"/>
        <dbReference type="ChEBI" id="CHEBI:33019"/>
        <dbReference type="ChEBI" id="CHEBI:37565"/>
        <dbReference type="ChEBI" id="CHEBI:71501"/>
    </reaction>
    <physiologicalReaction direction="left-to-right" evidence="10">
        <dbReference type="Rhea" id="RHEA:35648"/>
    </physiologicalReaction>
</comment>